<dbReference type="RefSeq" id="WP_117521656.1">
    <property type="nucleotide sequence ID" value="NZ_AP031484.1"/>
</dbReference>
<evidence type="ECO:0000313" key="7">
    <source>
        <dbReference type="EMBL" id="RGB76563.1"/>
    </source>
</evidence>
<dbReference type="InterPro" id="IPR029054">
    <property type="entry name" value="dUTPase-like"/>
</dbReference>
<comment type="similarity">
    <text evidence="1">Belongs to the dUTPase family.</text>
</comment>
<dbReference type="NCBIfam" id="NF001862">
    <property type="entry name" value="PRK00601.1"/>
    <property type="match status" value="1"/>
</dbReference>
<reference evidence="7 8" key="1">
    <citation type="submission" date="2018-08" db="EMBL/GenBank/DDBJ databases">
        <title>A genome reference for cultivated species of the human gut microbiota.</title>
        <authorList>
            <person name="Zou Y."/>
            <person name="Xue W."/>
            <person name="Luo G."/>
        </authorList>
    </citation>
    <scope>NUCLEOTIDE SEQUENCE [LARGE SCALE GENOMIC DNA]</scope>
    <source>
        <strain evidence="7 8">OF01-3</strain>
    </source>
</reference>
<dbReference type="GO" id="GO:0046081">
    <property type="term" value="P:dUTP catabolic process"/>
    <property type="evidence" value="ECO:0007669"/>
    <property type="project" value="InterPro"/>
</dbReference>
<sequence>MNEKLKIVYKDNLPAYQTKGAAGLDLHCKTDKDIVIEPKKTVKIDTGIKVQIPEGYFGAIYPRSSTGVKKKIMLANTVGIIDSDYRGEIMIYLYNYGEEEQTIENGDRIAQLIVQPYKQFEIEVVDSLDDTDRGEGGFGSTGK</sequence>
<keyword evidence="8" id="KW-1185">Reference proteome</keyword>
<evidence type="ECO:0000256" key="1">
    <source>
        <dbReference type="ARBA" id="ARBA00006581"/>
    </source>
</evidence>
<evidence type="ECO:0000256" key="3">
    <source>
        <dbReference type="ARBA" id="ARBA00022801"/>
    </source>
</evidence>
<dbReference type="GO" id="GO:0000287">
    <property type="term" value="F:magnesium ion binding"/>
    <property type="evidence" value="ECO:0007669"/>
    <property type="project" value="InterPro"/>
</dbReference>
<accession>A0A3E2TIR1</accession>
<dbReference type="EMBL" id="QVEU01000003">
    <property type="protein sequence ID" value="RGB76563.1"/>
    <property type="molecule type" value="Genomic_DNA"/>
</dbReference>
<dbReference type="EC" id="3.6.1.23" evidence="2"/>
<dbReference type="CDD" id="cd07557">
    <property type="entry name" value="trimeric_dUTPase"/>
    <property type="match status" value="1"/>
</dbReference>
<proteinExistence type="inferred from homology"/>
<evidence type="ECO:0000313" key="8">
    <source>
        <dbReference type="Proteomes" id="UP000261011"/>
    </source>
</evidence>
<name>A0A3E2TIR1_9FIRM</name>
<feature type="domain" description="dUTPase-like" evidence="6">
    <location>
        <begin position="13"/>
        <end position="142"/>
    </location>
</feature>
<organism evidence="7 8">
    <name type="scientific">Anaerococcus nagyae</name>
    <dbReference type="NCBI Taxonomy" id="1755241"/>
    <lineage>
        <taxon>Bacteria</taxon>
        <taxon>Bacillati</taxon>
        <taxon>Bacillota</taxon>
        <taxon>Tissierellia</taxon>
        <taxon>Tissierellales</taxon>
        <taxon>Peptoniphilaceae</taxon>
        <taxon>Anaerococcus</taxon>
    </lineage>
</organism>
<evidence type="ECO:0000259" key="6">
    <source>
        <dbReference type="Pfam" id="PF00692"/>
    </source>
</evidence>
<dbReference type="AlphaFoldDB" id="A0A3E2TIR1"/>
<dbReference type="PANTHER" id="PTHR11241:SF0">
    <property type="entry name" value="DEOXYURIDINE 5'-TRIPHOSPHATE NUCLEOTIDOHYDROLASE"/>
    <property type="match status" value="1"/>
</dbReference>
<dbReference type="Pfam" id="PF00692">
    <property type="entry name" value="dUTPase"/>
    <property type="match status" value="1"/>
</dbReference>
<dbReference type="InterPro" id="IPR008181">
    <property type="entry name" value="dUTPase"/>
</dbReference>
<keyword evidence="4" id="KW-0546">Nucleotide metabolism</keyword>
<dbReference type="InterPro" id="IPR036157">
    <property type="entry name" value="dUTPase-like_sf"/>
</dbReference>
<gene>
    <name evidence="7" type="ORF">DXA39_05175</name>
</gene>
<comment type="catalytic activity">
    <reaction evidence="5">
        <text>dUTP + H2O = dUMP + diphosphate + H(+)</text>
        <dbReference type="Rhea" id="RHEA:10248"/>
        <dbReference type="ChEBI" id="CHEBI:15377"/>
        <dbReference type="ChEBI" id="CHEBI:15378"/>
        <dbReference type="ChEBI" id="CHEBI:33019"/>
        <dbReference type="ChEBI" id="CHEBI:61555"/>
        <dbReference type="ChEBI" id="CHEBI:246422"/>
        <dbReference type="EC" id="3.6.1.23"/>
    </reaction>
</comment>
<keyword evidence="3 7" id="KW-0378">Hydrolase</keyword>
<evidence type="ECO:0000256" key="4">
    <source>
        <dbReference type="ARBA" id="ARBA00023080"/>
    </source>
</evidence>
<dbReference type="OrthoDB" id="9809956at2"/>
<dbReference type="InterPro" id="IPR033704">
    <property type="entry name" value="dUTPase_trimeric"/>
</dbReference>
<evidence type="ECO:0000256" key="2">
    <source>
        <dbReference type="ARBA" id="ARBA00012379"/>
    </source>
</evidence>
<comment type="caution">
    <text evidence="7">The sequence shown here is derived from an EMBL/GenBank/DDBJ whole genome shotgun (WGS) entry which is preliminary data.</text>
</comment>
<evidence type="ECO:0000256" key="5">
    <source>
        <dbReference type="ARBA" id="ARBA00047686"/>
    </source>
</evidence>
<dbReference type="PANTHER" id="PTHR11241">
    <property type="entry name" value="DEOXYURIDINE 5'-TRIPHOSPHATE NUCLEOTIDOHYDROLASE"/>
    <property type="match status" value="1"/>
</dbReference>
<dbReference type="NCBIfam" id="TIGR00576">
    <property type="entry name" value="dut"/>
    <property type="match status" value="1"/>
</dbReference>
<dbReference type="Proteomes" id="UP000261011">
    <property type="component" value="Unassembled WGS sequence"/>
</dbReference>
<dbReference type="GO" id="GO:0004170">
    <property type="term" value="F:dUTP diphosphatase activity"/>
    <property type="evidence" value="ECO:0007669"/>
    <property type="project" value="UniProtKB-EC"/>
</dbReference>
<dbReference type="SUPFAM" id="SSF51283">
    <property type="entry name" value="dUTPase-like"/>
    <property type="match status" value="1"/>
</dbReference>
<dbReference type="Gene3D" id="2.70.40.10">
    <property type="match status" value="1"/>
</dbReference>
<protein>
    <recommendedName>
        <fullName evidence="2">dUTP diphosphatase</fullName>
        <ecNumber evidence="2">3.6.1.23</ecNumber>
    </recommendedName>
</protein>
<dbReference type="GO" id="GO:0006226">
    <property type="term" value="P:dUMP biosynthetic process"/>
    <property type="evidence" value="ECO:0007669"/>
    <property type="project" value="InterPro"/>
</dbReference>